<evidence type="ECO:0000313" key="5">
    <source>
        <dbReference type="Proteomes" id="UP001305702"/>
    </source>
</evidence>
<feature type="transmembrane region" description="Helical" evidence="2">
    <location>
        <begin position="15"/>
        <end position="34"/>
    </location>
</feature>
<dbReference type="GO" id="GO:0030288">
    <property type="term" value="C:outer membrane-bounded periplasmic space"/>
    <property type="evidence" value="ECO:0007669"/>
    <property type="project" value="TreeGrafter"/>
</dbReference>
<organism evidence="4 5">
    <name type="scientific">Paenibacillus aurantius</name>
    <dbReference type="NCBI Taxonomy" id="2918900"/>
    <lineage>
        <taxon>Bacteria</taxon>
        <taxon>Bacillati</taxon>
        <taxon>Bacillota</taxon>
        <taxon>Bacilli</taxon>
        <taxon>Bacillales</taxon>
        <taxon>Paenibacillaceae</taxon>
        <taxon>Paenibacillus</taxon>
    </lineage>
</organism>
<dbReference type="NCBIfam" id="TIGR02669">
    <property type="entry name" value="SpoIID_LytB"/>
    <property type="match status" value="1"/>
</dbReference>
<proteinExistence type="predicted"/>
<dbReference type="InterPro" id="IPR014225">
    <property type="entry name" value="Spore_II_D_firmicutes"/>
</dbReference>
<gene>
    <name evidence="4" type="primary">spoIID</name>
    <name evidence="4" type="ORF">MJA45_00385</name>
</gene>
<protein>
    <submittedName>
        <fullName evidence="4">Stage II sporulation protein D</fullName>
    </submittedName>
</protein>
<sequence length="356" mass="39550">MKIKWKLGRPAVPPMAVWIALIAMLTVILSGLVVKQIKRHPGPPPSAAEKVEPPSSKASTGTDSLTEAPSMIIPVYLSKEKRIDKVTLEDYVRGVVAGEMPIDFELEALKAQALAARTYMIRRLAEQDFSGVPDKEAWVTDTVSHQAYLTLDYLKTRWTGEAYERNMDKLNRAVNETRGMVLTYEGKPINATFFSTGNGYTENSEDYWGVYVPYLRSVKSPWDEASPEYRSTAVFSLKEFASRLGLPSTVSAASAGNGFKVQGYTEGHRVSKATVAGRTFSGREIREKLGLRSSQFQWKVKGTNIEFTTFGYGHGVGMSQWGANAMAKEGRTAEEIVKYYYTGISLEKDSAYLTMK</sequence>
<dbReference type="GO" id="GO:0030435">
    <property type="term" value="P:sporulation resulting in formation of a cellular spore"/>
    <property type="evidence" value="ECO:0007669"/>
    <property type="project" value="InterPro"/>
</dbReference>
<dbReference type="Pfam" id="PF08486">
    <property type="entry name" value="SpoIID"/>
    <property type="match status" value="1"/>
</dbReference>
<feature type="domain" description="Sporulation stage II protein D amidase enhancer LytB N-terminal" evidence="3">
    <location>
        <begin position="79"/>
        <end position="184"/>
    </location>
</feature>
<keyword evidence="2" id="KW-0472">Membrane</keyword>
<dbReference type="KEGG" id="paun:MJA45_00385"/>
<reference evidence="4 5" key="1">
    <citation type="submission" date="2022-02" db="EMBL/GenBank/DDBJ databases">
        <title>Paenibacillus sp. MBLB1776 Whole Genome Shotgun Sequencing.</title>
        <authorList>
            <person name="Hwang C.Y."/>
            <person name="Cho E.-S."/>
            <person name="Seo M.-J."/>
        </authorList>
    </citation>
    <scope>NUCLEOTIDE SEQUENCE [LARGE SCALE GENOMIC DNA]</scope>
    <source>
        <strain evidence="4 5">MBLB1776</strain>
    </source>
</reference>
<keyword evidence="2" id="KW-0812">Transmembrane</keyword>
<evidence type="ECO:0000313" key="4">
    <source>
        <dbReference type="EMBL" id="WNQ11571.1"/>
    </source>
</evidence>
<dbReference type="Proteomes" id="UP001305702">
    <property type="component" value="Chromosome"/>
</dbReference>
<dbReference type="AlphaFoldDB" id="A0AA96LDB3"/>
<dbReference type="InterPro" id="IPR013693">
    <property type="entry name" value="SpoIID/LytB_N"/>
</dbReference>
<evidence type="ECO:0000256" key="2">
    <source>
        <dbReference type="SAM" id="Phobius"/>
    </source>
</evidence>
<keyword evidence="5" id="KW-1185">Reference proteome</keyword>
<dbReference type="InterPro" id="IPR051922">
    <property type="entry name" value="Bact_Sporulation_Assoc"/>
</dbReference>
<name>A0AA96LDB3_9BACL</name>
<dbReference type="RefSeq" id="WP_315605348.1">
    <property type="nucleotide sequence ID" value="NZ_CP130318.1"/>
</dbReference>
<dbReference type="InterPro" id="IPR013486">
    <property type="entry name" value="SpoIID/LytB"/>
</dbReference>
<keyword evidence="2" id="KW-1133">Transmembrane helix</keyword>
<evidence type="ECO:0000256" key="1">
    <source>
        <dbReference type="SAM" id="MobiDB-lite"/>
    </source>
</evidence>
<dbReference type="NCBIfam" id="TIGR02870">
    <property type="entry name" value="spore_II_D"/>
    <property type="match status" value="1"/>
</dbReference>
<dbReference type="PANTHER" id="PTHR30032:SF4">
    <property type="entry name" value="AMIDASE ENHANCER"/>
    <property type="match status" value="1"/>
</dbReference>
<dbReference type="PANTHER" id="PTHR30032">
    <property type="entry name" value="N-ACETYLMURAMOYL-L-ALANINE AMIDASE-RELATED"/>
    <property type="match status" value="1"/>
</dbReference>
<dbReference type="EMBL" id="CP130318">
    <property type="protein sequence ID" value="WNQ11571.1"/>
    <property type="molecule type" value="Genomic_DNA"/>
</dbReference>
<evidence type="ECO:0000259" key="3">
    <source>
        <dbReference type="Pfam" id="PF08486"/>
    </source>
</evidence>
<accession>A0AA96LDB3</accession>
<feature type="region of interest" description="Disordered" evidence="1">
    <location>
        <begin position="40"/>
        <end position="64"/>
    </location>
</feature>